<feature type="non-terminal residue" evidence="2">
    <location>
        <position position="201"/>
    </location>
</feature>
<protein>
    <submittedName>
        <fullName evidence="2">Colicin V production protein</fullName>
    </submittedName>
</protein>
<feature type="compositionally biased region" description="Pro residues" evidence="1">
    <location>
        <begin position="1"/>
        <end position="10"/>
    </location>
</feature>
<feature type="compositionally biased region" description="Low complexity" evidence="1">
    <location>
        <begin position="61"/>
        <end position="77"/>
    </location>
</feature>
<name>A0A6J4IJS3_9PROT</name>
<sequence length="201" mass="21364">ARGHPHPPSLYPRHDDLGRCCGPGGAGRFGGARFSARTGAGGAGGRGLDRRRGPGPRPAPFHRAPAPGHGRPALARRCAGDRRRVPRRADRAEGDHRLDRAPRAEFRPRRYRPGVGNAFRHRPGCLSCDPGLYPRRHGAARDRALAGTGAGGPLPAPGDRRRAMARSPAPRRLPPPRGLPTGPPHSHAGRLRAAACPQPDV</sequence>
<organism evidence="2">
    <name type="scientific">uncultured Craurococcus sp</name>
    <dbReference type="NCBI Taxonomy" id="1135998"/>
    <lineage>
        <taxon>Bacteria</taxon>
        <taxon>Pseudomonadati</taxon>
        <taxon>Pseudomonadota</taxon>
        <taxon>Alphaproteobacteria</taxon>
        <taxon>Acetobacterales</taxon>
        <taxon>Acetobacteraceae</taxon>
        <taxon>Craurococcus</taxon>
        <taxon>environmental samples</taxon>
    </lineage>
</organism>
<dbReference type="EMBL" id="CADCTD010000090">
    <property type="protein sequence ID" value="CAA9252094.1"/>
    <property type="molecule type" value="Genomic_DNA"/>
</dbReference>
<gene>
    <name evidence="2" type="ORF">AVDCRST_MAG27-2076</name>
</gene>
<feature type="region of interest" description="Disordered" evidence="1">
    <location>
        <begin position="1"/>
        <end position="201"/>
    </location>
</feature>
<dbReference type="AlphaFoldDB" id="A0A6J4IJS3"/>
<feature type="compositionally biased region" description="Basic and acidic residues" evidence="1">
    <location>
        <begin position="78"/>
        <end position="108"/>
    </location>
</feature>
<evidence type="ECO:0000256" key="1">
    <source>
        <dbReference type="SAM" id="MobiDB-lite"/>
    </source>
</evidence>
<accession>A0A6J4IJS3</accession>
<feature type="compositionally biased region" description="Pro residues" evidence="1">
    <location>
        <begin position="171"/>
        <end position="183"/>
    </location>
</feature>
<feature type="compositionally biased region" description="Gly residues" evidence="1">
    <location>
        <begin position="21"/>
        <end position="30"/>
    </location>
</feature>
<reference evidence="2" key="1">
    <citation type="submission" date="2020-02" db="EMBL/GenBank/DDBJ databases">
        <authorList>
            <person name="Meier V. D."/>
        </authorList>
    </citation>
    <scope>NUCLEOTIDE SEQUENCE</scope>
    <source>
        <strain evidence="2">AVDCRST_MAG27</strain>
    </source>
</reference>
<evidence type="ECO:0000313" key="2">
    <source>
        <dbReference type="EMBL" id="CAA9252094.1"/>
    </source>
</evidence>
<proteinExistence type="predicted"/>
<feature type="non-terminal residue" evidence="2">
    <location>
        <position position="1"/>
    </location>
</feature>